<accession>A0A9J8DEJ4</accession>
<protein>
    <submittedName>
        <fullName evidence="8">MARVEL domain containing 1</fullName>
    </submittedName>
</protein>
<dbReference type="Proteomes" id="UP001108240">
    <property type="component" value="Unplaced"/>
</dbReference>
<proteinExistence type="predicted"/>
<sequence length="224" mass="25081">MPPQPHVKRSFLEFLKSFIGIVRVLQILLGAGLWVTIAANKYEGSIHYVLFVAVLFWLLTLAIFILTLLDKQDLVPVLGGERWLLSNVIHDVAATLLYLSTIGIMIYKTQKNSYCNLDVYKHHCLYKVYLTASVFACLTAGVYLLSAIYGSCRKCRGITQFGCPAWKQEAAGIPSGASSGVQHSGEVLRFKHADRNTWMSLTDENHVTHYCMYAKTLTKMAVKS</sequence>
<dbReference type="GeneTree" id="ENSGT00510000049375"/>
<evidence type="ECO:0000259" key="7">
    <source>
        <dbReference type="PROSITE" id="PS51225"/>
    </source>
</evidence>
<dbReference type="InterPro" id="IPR008253">
    <property type="entry name" value="Marvel"/>
</dbReference>
<keyword evidence="9" id="KW-1185">Reference proteome</keyword>
<evidence type="ECO:0000313" key="8">
    <source>
        <dbReference type="Ensembl" id="ENSCCRP00000180634.1"/>
    </source>
</evidence>
<evidence type="ECO:0000256" key="3">
    <source>
        <dbReference type="ARBA" id="ARBA00022989"/>
    </source>
</evidence>
<feature type="transmembrane region" description="Helical" evidence="6">
    <location>
        <begin position="46"/>
        <end position="68"/>
    </location>
</feature>
<name>A0A9J8DEJ4_CYPCA</name>
<evidence type="ECO:0000256" key="4">
    <source>
        <dbReference type="ARBA" id="ARBA00023136"/>
    </source>
</evidence>
<dbReference type="PROSITE" id="PS51225">
    <property type="entry name" value="MARVEL"/>
    <property type="match status" value="1"/>
</dbReference>
<evidence type="ECO:0000256" key="2">
    <source>
        <dbReference type="ARBA" id="ARBA00022692"/>
    </source>
</evidence>
<dbReference type="GO" id="GO:0016020">
    <property type="term" value="C:membrane"/>
    <property type="evidence" value="ECO:0007669"/>
    <property type="project" value="UniProtKB-SubCell"/>
</dbReference>
<dbReference type="Pfam" id="PF01284">
    <property type="entry name" value="MARVEL"/>
    <property type="match status" value="1"/>
</dbReference>
<comment type="subcellular location">
    <subcellularLocation>
        <location evidence="1">Membrane</location>
        <topology evidence="1">Multi-pass membrane protein</topology>
    </subcellularLocation>
</comment>
<dbReference type="AlphaFoldDB" id="A0A9J8DEJ4"/>
<feature type="transmembrane region" description="Helical" evidence="6">
    <location>
        <begin position="20"/>
        <end position="39"/>
    </location>
</feature>
<dbReference type="PANTHER" id="PTHR22776">
    <property type="entry name" value="MARVEL-CONTAINING POTENTIAL LIPID RAFT-ASSOCIATED PROTEIN"/>
    <property type="match status" value="1"/>
</dbReference>
<evidence type="ECO:0000256" key="6">
    <source>
        <dbReference type="SAM" id="Phobius"/>
    </source>
</evidence>
<dbReference type="Ensembl" id="ENSCCRT00000189275.1">
    <property type="protein sequence ID" value="ENSCCRP00000180634.1"/>
    <property type="gene ID" value="ENSCCRG00000061224.1"/>
</dbReference>
<dbReference type="PANTHER" id="PTHR22776:SF28">
    <property type="entry name" value="MARVEL DOMAIN-CONTAINING PROTEIN 1"/>
    <property type="match status" value="1"/>
</dbReference>
<keyword evidence="3 6" id="KW-1133">Transmembrane helix</keyword>
<feature type="transmembrane region" description="Helical" evidence="6">
    <location>
        <begin position="128"/>
        <end position="149"/>
    </location>
</feature>
<evidence type="ECO:0000313" key="9">
    <source>
        <dbReference type="Proteomes" id="UP001108240"/>
    </source>
</evidence>
<organism evidence="8 9">
    <name type="scientific">Cyprinus carpio carpio</name>
    <dbReference type="NCBI Taxonomy" id="630221"/>
    <lineage>
        <taxon>Eukaryota</taxon>
        <taxon>Metazoa</taxon>
        <taxon>Chordata</taxon>
        <taxon>Craniata</taxon>
        <taxon>Vertebrata</taxon>
        <taxon>Euteleostomi</taxon>
        <taxon>Actinopterygii</taxon>
        <taxon>Neopterygii</taxon>
        <taxon>Teleostei</taxon>
        <taxon>Ostariophysi</taxon>
        <taxon>Cypriniformes</taxon>
        <taxon>Cyprinidae</taxon>
        <taxon>Cyprininae</taxon>
        <taxon>Cyprinus</taxon>
    </lineage>
</organism>
<reference evidence="8" key="2">
    <citation type="submission" date="2025-09" db="UniProtKB">
        <authorList>
            <consortium name="Ensembl"/>
        </authorList>
    </citation>
    <scope>IDENTIFICATION</scope>
</reference>
<keyword evidence="4 5" id="KW-0472">Membrane</keyword>
<reference evidence="8" key="1">
    <citation type="submission" date="2025-08" db="UniProtKB">
        <authorList>
            <consortium name="Ensembl"/>
        </authorList>
    </citation>
    <scope>IDENTIFICATION</scope>
</reference>
<evidence type="ECO:0000256" key="5">
    <source>
        <dbReference type="PROSITE-ProRule" id="PRU00581"/>
    </source>
</evidence>
<feature type="transmembrane region" description="Helical" evidence="6">
    <location>
        <begin position="88"/>
        <end position="107"/>
    </location>
</feature>
<feature type="domain" description="MARVEL" evidence="7">
    <location>
        <begin position="14"/>
        <end position="155"/>
    </location>
</feature>
<dbReference type="OMA" id="HADRNTW"/>
<dbReference type="InterPro" id="IPR050578">
    <property type="entry name" value="MARVEL-CKLF_proteins"/>
</dbReference>
<keyword evidence="2 5" id="KW-0812">Transmembrane</keyword>
<evidence type="ECO:0000256" key="1">
    <source>
        <dbReference type="ARBA" id="ARBA00004141"/>
    </source>
</evidence>
<dbReference type="GO" id="GO:0019911">
    <property type="term" value="F:structural constituent of myelin sheath"/>
    <property type="evidence" value="ECO:0007669"/>
    <property type="project" value="TreeGrafter"/>
</dbReference>
<dbReference type="GO" id="GO:0042552">
    <property type="term" value="P:myelination"/>
    <property type="evidence" value="ECO:0007669"/>
    <property type="project" value="TreeGrafter"/>
</dbReference>